<evidence type="ECO:0000313" key="2">
    <source>
        <dbReference type="Proteomes" id="UP000001997"/>
    </source>
</evidence>
<dbReference type="VEuPathDB" id="FungiDB:PGUG_01015"/>
<dbReference type="GO" id="GO:0090730">
    <property type="term" value="C:Las1 complex"/>
    <property type="evidence" value="ECO:0007669"/>
    <property type="project" value="InterPro"/>
</dbReference>
<dbReference type="KEGG" id="pgu:PGUG_01015"/>
<accession>A5DCL0</accession>
<dbReference type="Proteomes" id="UP000001997">
    <property type="component" value="Unassembled WGS sequence"/>
</dbReference>
<keyword evidence="2" id="KW-1185">Reference proteome</keyword>
<dbReference type="OrthoDB" id="10263222at2759"/>
<organism evidence="1 2">
    <name type="scientific">Meyerozyma guilliermondii (strain ATCC 6260 / CBS 566 / DSM 6381 / JCM 1539 / NBRC 10279 / NRRL Y-324)</name>
    <name type="common">Yeast</name>
    <name type="synonym">Candida guilliermondii</name>
    <dbReference type="NCBI Taxonomy" id="294746"/>
    <lineage>
        <taxon>Eukaryota</taxon>
        <taxon>Fungi</taxon>
        <taxon>Dikarya</taxon>
        <taxon>Ascomycota</taxon>
        <taxon>Saccharomycotina</taxon>
        <taxon>Pichiomycetes</taxon>
        <taxon>Debaryomycetaceae</taxon>
        <taxon>Meyerozyma</taxon>
    </lineage>
</organism>
<dbReference type="PANTHER" id="PTHR15002">
    <property type="entry name" value="RIBOSOMAL BIOGENESIS PROTEIN LAS1L"/>
    <property type="match status" value="1"/>
</dbReference>
<sequence>MKHPSIVCYRSSADLSELKGWFYDFSDVKDDRVRAIKRVRALSTRGKLPHGLESTALLTSVHLQDNGNDSPDTNVLRLSYAMALIRFVNGLLDPMQQSNYAIPLHTLAKSLNLPSFFVELRHMGTHESLPSLHMSRIACNRALTWLFDNYWSGIESVPVVSNGDAIPTESETATRDETISHLKTYKSIRKENLDMIYKFGNSSDTGSKYWTAVKALKSTSTKLLATTLVEGNFMFANKSKSKKQKFNSLVTKLYKPLFEELGLDFQVDVLIAVRDAAANGRVPPDHAREWCEAIMKLMVQSCSKDSLWDISEKVIHGTQNLKPQEKFELLSLRDQIFVATNMLSPEIQEKMQKQTAEAKRQAELAQYSTPSLEDILGVTDNQKTNNVISNSPKRQRTTVRLFEPVSDWTPTPFGRCK</sequence>
<name>A5DCL0_PICGU</name>
<dbReference type="AlphaFoldDB" id="A5DCL0"/>
<dbReference type="InterPro" id="IPR007174">
    <property type="entry name" value="Las1"/>
</dbReference>
<dbReference type="GeneID" id="5129760"/>
<dbReference type="STRING" id="294746.A5DCL0"/>
<dbReference type="HOGENOM" id="CLU_043823_0_0_1"/>
<dbReference type="GO" id="GO:0030687">
    <property type="term" value="C:preribosome, large subunit precursor"/>
    <property type="evidence" value="ECO:0007669"/>
    <property type="project" value="TreeGrafter"/>
</dbReference>
<dbReference type="InParanoid" id="A5DCL0"/>
<dbReference type="GO" id="GO:0000460">
    <property type="term" value="P:maturation of 5.8S rRNA"/>
    <property type="evidence" value="ECO:0007669"/>
    <property type="project" value="TreeGrafter"/>
</dbReference>
<protein>
    <submittedName>
        <fullName evidence="1">Uncharacterized protein</fullName>
    </submittedName>
</protein>
<dbReference type="PANTHER" id="PTHR15002:SF0">
    <property type="entry name" value="RIBOSOMAL BIOGENESIS PROTEIN LAS1L"/>
    <property type="match status" value="1"/>
</dbReference>
<dbReference type="OMA" id="HIGTHEH"/>
<proteinExistence type="predicted"/>
<dbReference type="GO" id="GO:0000470">
    <property type="term" value="P:maturation of LSU-rRNA"/>
    <property type="evidence" value="ECO:0007669"/>
    <property type="project" value="TreeGrafter"/>
</dbReference>
<dbReference type="Pfam" id="PF04031">
    <property type="entry name" value="Las1"/>
    <property type="match status" value="1"/>
</dbReference>
<reference evidence="1 2" key="1">
    <citation type="journal article" date="2009" name="Nature">
        <title>Evolution of pathogenicity and sexual reproduction in eight Candida genomes.</title>
        <authorList>
            <person name="Butler G."/>
            <person name="Rasmussen M.D."/>
            <person name="Lin M.F."/>
            <person name="Santos M.A."/>
            <person name="Sakthikumar S."/>
            <person name="Munro C.A."/>
            <person name="Rheinbay E."/>
            <person name="Grabherr M."/>
            <person name="Forche A."/>
            <person name="Reedy J.L."/>
            <person name="Agrafioti I."/>
            <person name="Arnaud M.B."/>
            <person name="Bates S."/>
            <person name="Brown A.J."/>
            <person name="Brunke S."/>
            <person name="Costanzo M.C."/>
            <person name="Fitzpatrick D.A."/>
            <person name="de Groot P.W."/>
            <person name="Harris D."/>
            <person name="Hoyer L.L."/>
            <person name="Hube B."/>
            <person name="Klis F.M."/>
            <person name="Kodira C."/>
            <person name="Lennard N."/>
            <person name="Logue M.E."/>
            <person name="Martin R."/>
            <person name="Neiman A.M."/>
            <person name="Nikolaou E."/>
            <person name="Quail M.A."/>
            <person name="Quinn J."/>
            <person name="Santos M.C."/>
            <person name="Schmitzberger F.F."/>
            <person name="Sherlock G."/>
            <person name="Shah P."/>
            <person name="Silverstein K.A."/>
            <person name="Skrzypek M.S."/>
            <person name="Soll D."/>
            <person name="Staggs R."/>
            <person name="Stansfield I."/>
            <person name="Stumpf M.P."/>
            <person name="Sudbery P.E."/>
            <person name="Srikantha T."/>
            <person name="Zeng Q."/>
            <person name="Berman J."/>
            <person name="Berriman M."/>
            <person name="Heitman J."/>
            <person name="Gow N.A."/>
            <person name="Lorenz M.C."/>
            <person name="Birren B.W."/>
            <person name="Kellis M."/>
            <person name="Cuomo C.A."/>
        </authorList>
    </citation>
    <scope>NUCLEOTIDE SEQUENCE [LARGE SCALE GENOMIC DNA]</scope>
    <source>
        <strain evidence="2">ATCC 6260 / CBS 566 / DSM 6381 / JCM 1539 / NBRC 10279 / NRRL Y-324</strain>
    </source>
</reference>
<dbReference type="GO" id="GO:0004519">
    <property type="term" value="F:endonuclease activity"/>
    <property type="evidence" value="ECO:0007669"/>
    <property type="project" value="InterPro"/>
</dbReference>
<evidence type="ECO:0000313" key="1">
    <source>
        <dbReference type="EMBL" id="EDK36917.2"/>
    </source>
</evidence>
<dbReference type="EMBL" id="CH408155">
    <property type="protein sequence ID" value="EDK36917.2"/>
    <property type="molecule type" value="Genomic_DNA"/>
</dbReference>
<dbReference type="eggNOG" id="KOG2425">
    <property type="taxonomic scope" value="Eukaryota"/>
</dbReference>
<dbReference type="RefSeq" id="XP_001487638.2">
    <property type="nucleotide sequence ID" value="XM_001487588.1"/>
</dbReference>
<gene>
    <name evidence="1" type="ORF">PGUG_01015</name>
</gene>